<proteinExistence type="predicted"/>
<gene>
    <name evidence="5" type="ORF">E1263_07020</name>
</gene>
<dbReference type="SMART" id="SM00421">
    <property type="entry name" value="HTH_LUXR"/>
    <property type="match status" value="1"/>
</dbReference>
<feature type="domain" description="HTH luxR-type" evidence="4">
    <location>
        <begin position="130"/>
        <end position="195"/>
    </location>
</feature>
<organism evidence="5 6">
    <name type="scientific">Kribbella antibiotica</name>
    <dbReference type="NCBI Taxonomy" id="190195"/>
    <lineage>
        <taxon>Bacteria</taxon>
        <taxon>Bacillati</taxon>
        <taxon>Actinomycetota</taxon>
        <taxon>Actinomycetes</taxon>
        <taxon>Propionibacteriales</taxon>
        <taxon>Kribbellaceae</taxon>
        <taxon>Kribbella</taxon>
    </lineage>
</organism>
<dbReference type="InterPro" id="IPR000792">
    <property type="entry name" value="Tscrpt_reg_LuxR_C"/>
</dbReference>
<evidence type="ECO:0000256" key="2">
    <source>
        <dbReference type="ARBA" id="ARBA00023125"/>
    </source>
</evidence>
<evidence type="ECO:0000256" key="1">
    <source>
        <dbReference type="ARBA" id="ARBA00023015"/>
    </source>
</evidence>
<dbReference type="CDD" id="cd06170">
    <property type="entry name" value="LuxR_C_like"/>
    <property type="match status" value="1"/>
</dbReference>
<keyword evidence="3" id="KW-0804">Transcription</keyword>
<evidence type="ECO:0000313" key="5">
    <source>
        <dbReference type="EMBL" id="TDD61453.1"/>
    </source>
</evidence>
<dbReference type="PANTHER" id="PTHR43214:SF24">
    <property type="entry name" value="TRANSCRIPTIONAL REGULATORY PROTEIN NARL-RELATED"/>
    <property type="match status" value="1"/>
</dbReference>
<dbReference type="InterPro" id="IPR016032">
    <property type="entry name" value="Sig_transdc_resp-reg_C-effctor"/>
</dbReference>
<dbReference type="InterPro" id="IPR039420">
    <property type="entry name" value="WalR-like"/>
</dbReference>
<evidence type="ECO:0000259" key="4">
    <source>
        <dbReference type="PROSITE" id="PS50043"/>
    </source>
</evidence>
<dbReference type="SUPFAM" id="SSF46894">
    <property type="entry name" value="C-terminal effector domain of the bipartite response regulators"/>
    <property type="match status" value="1"/>
</dbReference>
<dbReference type="Proteomes" id="UP000295124">
    <property type="component" value="Unassembled WGS sequence"/>
</dbReference>
<dbReference type="Pfam" id="PF00196">
    <property type="entry name" value="GerE"/>
    <property type="match status" value="1"/>
</dbReference>
<dbReference type="RefSeq" id="WP_132166353.1">
    <property type="nucleotide sequence ID" value="NZ_SMKX01000014.1"/>
</dbReference>
<evidence type="ECO:0000256" key="3">
    <source>
        <dbReference type="ARBA" id="ARBA00023163"/>
    </source>
</evidence>
<reference evidence="5 6" key="1">
    <citation type="submission" date="2019-03" db="EMBL/GenBank/DDBJ databases">
        <title>Draft genome sequences of novel Actinobacteria.</title>
        <authorList>
            <person name="Sahin N."/>
            <person name="Ay H."/>
            <person name="Saygin H."/>
        </authorList>
    </citation>
    <scope>NUCLEOTIDE SEQUENCE [LARGE SCALE GENOMIC DNA]</scope>
    <source>
        <strain evidence="5 6">JCM 13523</strain>
    </source>
</reference>
<name>A0A4R4ZR69_9ACTN</name>
<accession>A0A4R4ZR69</accession>
<keyword evidence="2" id="KW-0238">DNA-binding</keyword>
<keyword evidence="1" id="KW-0805">Transcription regulation</keyword>
<dbReference type="PROSITE" id="PS50043">
    <property type="entry name" value="HTH_LUXR_2"/>
    <property type="match status" value="1"/>
</dbReference>
<keyword evidence="6" id="KW-1185">Reference proteome</keyword>
<dbReference type="AlphaFoldDB" id="A0A4R4ZR69"/>
<protein>
    <submittedName>
        <fullName evidence="5">Response regulator transcription factor</fullName>
    </submittedName>
</protein>
<sequence>MRPIQVLIRASDPIVRAGIGAMLSTCAEIAVEASGPADVIVLAERTVGAGRLHALNEHRPARCVVVTDRFDSGSVLLAVQLGVKSVVPAASATAALLVAAVTGATRGISLMPPDLQAALLRELDQMLQANGLSMALLDSREREVLSSVADGLNVVEIAARIGCPDRSVRNTLRGVLDRLHLNNPSHAVAYAFRSGALPVPIGHAAR</sequence>
<evidence type="ECO:0000313" key="6">
    <source>
        <dbReference type="Proteomes" id="UP000295124"/>
    </source>
</evidence>
<dbReference type="OrthoDB" id="4309410at2"/>
<dbReference type="Gene3D" id="3.40.50.2300">
    <property type="match status" value="1"/>
</dbReference>
<dbReference type="GO" id="GO:0003677">
    <property type="term" value="F:DNA binding"/>
    <property type="evidence" value="ECO:0007669"/>
    <property type="project" value="UniProtKB-KW"/>
</dbReference>
<comment type="caution">
    <text evidence="5">The sequence shown here is derived from an EMBL/GenBank/DDBJ whole genome shotgun (WGS) entry which is preliminary data.</text>
</comment>
<dbReference type="PANTHER" id="PTHR43214">
    <property type="entry name" value="TWO-COMPONENT RESPONSE REGULATOR"/>
    <property type="match status" value="1"/>
</dbReference>
<dbReference type="EMBL" id="SMKX01000014">
    <property type="protein sequence ID" value="TDD61453.1"/>
    <property type="molecule type" value="Genomic_DNA"/>
</dbReference>
<dbReference type="GO" id="GO:0006355">
    <property type="term" value="P:regulation of DNA-templated transcription"/>
    <property type="evidence" value="ECO:0007669"/>
    <property type="project" value="InterPro"/>
</dbReference>